<evidence type="ECO:0000313" key="2">
    <source>
        <dbReference type="EMBL" id="KAJ8375181.1"/>
    </source>
</evidence>
<comment type="caution">
    <text evidence="2">The sequence shown here is derived from an EMBL/GenBank/DDBJ whole genome shotgun (WGS) entry which is preliminary data.</text>
</comment>
<keyword evidence="3" id="KW-1185">Reference proteome</keyword>
<protein>
    <submittedName>
        <fullName evidence="2">Uncharacterized protein</fullName>
    </submittedName>
</protein>
<organism evidence="2 3">
    <name type="scientific">Synaphobranchus kaupii</name>
    <name type="common">Kaup's arrowtooth eel</name>
    <dbReference type="NCBI Taxonomy" id="118154"/>
    <lineage>
        <taxon>Eukaryota</taxon>
        <taxon>Metazoa</taxon>
        <taxon>Chordata</taxon>
        <taxon>Craniata</taxon>
        <taxon>Vertebrata</taxon>
        <taxon>Euteleostomi</taxon>
        <taxon>Actinopterygii</taxon>
        <taxon>Neopterygii</taxon>
        <taxon>Teleostei</taxon>
        <taxon>Anguilliformes</taxon>
        <taxon>Synaphobranchidae</taxon>
        <taxon>Synaphobranchus</taxon>
    </lineage>
</organism>
<dbReference type="AlphaFoldDB" id="A0A9Q1J9A0"/>
<sequence length="73" mass="8134">MEHGDKMEPSASKSDPRLSPFRQESARPEEPLPISRSNEMDASPRSLVTGRFPTEQVVELLRNEQGPTMPPSS</sequence>
<gene>
    <name evidence="2" type="ORF">SKAU_G00057610</name>
</gene>
<evidence type="ECO:0000256" key="1">
    <source>
        <dbReference type="SAM" id="MobiDB-lite"/>
    </source>
</evidence>
<evidence type="ECO:0000313" key="3">
    <source>
        <dbReference type="Proteomes" id="UP001152622"/>
    </source>
</evidence>
<name>A0A9Q1J9A0_SYNKA</name>
<proteinExistence type="predicted"/>
<accession>A0A9Q1J9A0</accession>
<dbReference type="EMBL" id="JAINUF010000002">
    <property type="protein sequence ID" value="KAJ8375181.1"/>
    <property type="molecule type" value="Genomic_DNA"/>
</dbReference>
<feature type="region of interest" description="Disordered" evidence="1">
    <location>
        <begin position="1"/>
        <end position="73"/>
    </location>
</feature>
<reference evidence="2" key="1">
    <citation type="journal article" date="2023" name="Science">
        <title>Genome structures resolve the early diversification of teleost fishes.</title>
        <authorList>
            <person name="Parey E."/>
            <person name="Louis A."/>
            <person name="Montfort J."/>
            <person name="Bouchez O."/>
            <person name="Roques C."/>
            <person name="Iampietro C."/>
            <person name="Lluch J."/>
            <person name="Castinel A."/>
            <person name="Donnadieu C."/>
            <person name="Desvignes T."/>
            <person name="Floi Bucao C."/>
            <person name="Jouanno E."/>
            <person name="Wen M."/>
            <person name="Mejri S."/>
            <person name="Dirks R."/>
            <person name="Jansen H."/>
            <person name="Henkel C."/>
            <person name="Chen W.J."/>
            <person name="Zahm M."/>
            <person name="Cabau C."/>
            <person name="Klopp C."/>
            <person name="Thompson A.W."/>
            <person name="Robinson-Rechavi M."/>
            <person name="Braasch I."/>
            <person name="Lecointre G."/>
            <person name="Bobe J."/>
            <person name="Postlethwait J.H."/>
            <person name="Berthelot C."/>
            <person name="Roest Crollius H."/>
            <person name="Guiguen Y."/>
        </authorList>
    </citation>
    <scope>NUCLEOTIDE SEQUENCE</scope>
    <source>
        <strain evidence="2">WJC10195</strain>
    </source>
</reference>
<dbReference type="Proteomes" id="UP001152622">
    <property type="component" value="Chromosome 2"/>
</dbReference>